<keyword evidence="2" id="KW-1133">Transmembrane helix</keyword>
<keyword evidence="2" id="KW-0472">Membrane</keyword>
<dbReference type="RefSeq" id="WP_260995538.1">
    <property type="nucleotide sequence ID" value="NZ_JAODWD010000006.1"/>
</dbReference>
<evidence type="ECO:0000313" key="3">
    <source>
        <dbReference type="EMBL" id="MCT7661476.1"/>
    </source>
</evidence>
<feature type="region of interest" description="Disordered" evidence="1">
    <location>
        <begin position="86"/>
        <end position="176"/>
    </location>
</feature>
<accession>A0ABT2MGR3</accession>
<name>A0ABT2MGR3_9MYCO</name>
<organism evidence="3 4">
    <name type="scientific">Mycobacterium deserti</name>
    <dbReference type="NCBI Taxonomy" id="2978347"/>
    <lineage>
        <taxon>Bacteria</taxon>
        <taxon>Bacillati</taxon>
        <taxon>Actinomycetota</taxon>
        <taxon>Actinomycetes</taxon>
        <taxon>Mycobacteriales</taxon>
        <taxon>Mycobacteriaceae</taxon>
        <taxon>Mycobacterium</taxon>
    </lineage>
</organism>
<sequence>MVEREASGDFDYLFDDPAEPPASGGDLDEADEWDGFDAFDSNTWYFEPAPTPWYRTTRAMWALLSTAAAAIAIVVSGVLLVFQPGQAVEDSTGEPPVTPTATSTAERTRLATSSAPPPAPPPPPTASQAPVQQAPPQTRQRSPSRSTTTKEPEIGVTRTPATRSPISVAPQRPNQR</sequence>
<proteinExistence type="predicted"/>
<feature type="region of interest" description="Disordered" evidence="1">
    <location>
        <begin position="1"/>
        <end position="30"/>
    </location>
</feature>
<reference evidence="4" key="1">
    <citation type="submission" date="2023-07" db="EMBL/GenBank/DDBJ databases">
        <authorList>
            <person name="Deng Y."/>
            <person name="Zhang Y.-Q."/>
        </authorList>
    </citation>
    <scope>NUCLEOTIDE SEQUENCE [LARGE SCALE GENOMIC DNA]</scope>
    <source>
        <strain evidence="4">CPCC 205710</strain>
    </source>
</reference>
<feature type="compositionally biased region" description="Pro residues" evidence="1">
    <location>
        <begin position="115"/>
        <end position="125"/>
    </location>
</feature>
<evidence type="ECO:0000313" key="4">
    <source>
        <dbReference type="Proteomes" id="UP001206639"/>
    </source>
</evidence>
<feature type="compositionally biased region" description="Low complexity" evidence="1">
    <location>
        <begin position="126"/>
        <end position="147"/>
    </location>
</feature>
<keyword evidence="4" id="KW-1185">Reference proteome</keyword>
<gene>
    <name evidence="3" type="ORF">N4S67_24000</name>
</gene>
<comment type="caution">
    <text evidence="3">The sequence shown here is derived from an EMBL/GenBank/DDBJ whole genome shotgun (WGS) entry which is preliminary data.</text>
</comment>
<feature type="transmembrane region" description="Helical" evidence="2">
    <location>
        <begin position="59"/>
        <end position="82"/>
    </location>
</feature>
<keyword evidence="2" id="KW-0812">Transmembrane</keyword>
<protein>
    <submittedName>
        <fullName evidence="3">Uncharacterized protein</fullName>
    </submittedName>
</protein>
<dbReference type="EMBL" id="JAODWD010000006">
    <property type="protein sequence ID" value="MCT7661476.1"/>
    <property type="molecule type" value="Genomic_DNA"/>
</dbReference>
<evidence type="ECO:0000256" key="2">
    <source>
        <dbReference type="SAM" id="Phobius"/>
    </source>
</evidence>
<dbReference type="Proteomes" id="UP001206639">
    <property type="component" value="Unassembled WGS sequence"/>
</dbReference>
<evidence type="ECO:0000256" key="1">
    <source>
        <dbReference type="SAM" id="MobiDB-lite"/>
    </source>
</evidence>